<name>A0ABS8BX08_9RHOB</name>
<gene>
    <name evidence="1" type="ORF">LGQ03_13545</name>
</gene>
<protein>
    <submittedName>
        <fullName evidence="1">Uncharacterized protein</fullName>
    </submittedName>
</protein>
<comment type="caution">
    <text evidence="1">The sequence shown here is derived from an EMBL/GenBank/DDBJ whole genome shotgun (WGS) entry which is preliminary data.</text>
</comment>
<proteinExistence type="predicted"/>
<dbReference type="Proteomes" id="UP001138961">
    <property type="component" value="Unassembled WGS sequence"/>
</dbReference>
<evidence type="ECO:0000313" key="1">
    <source>
        <dbReference type="EMBL" id="MCB5200267.1"/>
    </source>
</evidence>
<accession>A0ABS8BX08</accession>
<evidence type="ECO:0000313" key="2">
    <source>
        <dbReference type="Proteomes" id="UP001138961"/>
    </source>
</evidence>
<dbReference type="EMBL" id="JAJATZ010000007">
    <property type="protein sequence ID" value="MCB5200267.1"/>
    <property type="molecule type" value="Genomic_DNA"/>
</dbReference>
<reference evidence="1" key="1">
    <citation type="submission" date="2021-10" db="EMBL/GenBank/DDBJ databases">
        <title>Loktanella gaetbuli sp. nov., isolated from a tidal flat.</title>
        <authorList>
            <person name="Park S."/>
            <person name="Yoon J.-H."/>
        </authorList>
    </citation>
    <scope>NUCLEOTIDE SEQUENCE</scope>
    <source>
        <strain evidence="1">TSTF-M6</strain>
    </source>
</reference>
<keyword evidence="2" id="KW-1185">Reference proteome</keyword>
<organism evidence="1 2">
    <name type="scientific">Loktanella gaetbuli</name>
    <dbReference type="NCBI Taxonomy" id="2881335"/>
    <lineage>
        <taxon>Bacteria</taxon>
        <taxon>Pseudomonadati</taxon>
        <taxon>Pseudomonadota</taxon>
        <taxon>Alphaproteobacteria</taxon>
        <taxon>Rhodobacterales</taxon>
        <taxon>Roseobacteraceae</taxon>
        <taxon>Loktanella</taxon>
    </lineage>
</organism>
<dbReference type="RefSeq" id="WP_226748831.1">
    <property type="nucleotide sequence ID" value="NZ_JAJATZ010000007.1"/>
</dbReference>
<sequence>MQNLKTVTLCAAIVGAGPAVGQIVDTSENGEWRTIESETVLEIPDWPEVRDRVLSLWGPDDLVEIPLSPDNILGAPDLPETYTSSVDGVEVVHLEGAPDDPQALVFLAQLFPDIGAEDLTEFQDGVRMETINLYADRYEVTVLFLDRVDDVTEPAAPATAPGTLGDALETAMRDTGALDDDLPGFSMSNPFIFVELPVAQVTPLVQDVISGRGIDVTATEIPGSGTQFMGVSAGGATLVNVSAVEDGVTMITLVSQPEG</sequence>